<reference evidence="1 2" key="1">
    <citation type="submission" date="2020-06" db="EMBL/GenBank/DDBJ databases">
        <title>Mogibacterium timidum strain W9173 genomic sequence.</title>
        <authorList>
            <person name="Wade W.G."/>
            <person name="Johnston C.D."/>
            <person name="Chen T."/>
            <person name="Dewhirst F.E."/>
        </authorList>
    </citation>
    <scope>NUCLEOTIDE SEQUENCE [LARGE SCALE GENOMIC DNA]</scope>
    <source>
        <strain evidence="1 2">W9173</strain>
    </source>
</reference>
<comment type="caution">
    <text evidence="1">The sequence shown here is derived from an EMBL/GenBank/DDBJ whole genome shotgun (WGS) entry which is preliminary data.</text>
</comment>
<dbReference type="SUPFAM" id="SSF52402">
    <property type="entry name" value="Adenine nucleotide alpha hydrolases-like"/>
    <property type="match status" value="1"/>
</dbReference>
<gene>
    <name evidence="1" type="ORF">HW270_00780</name>
</gene>
<evidence type="ECO:0000313" key="1">
    <source>
        <dbReference type="EMBL" id="NWO22625.1"/>
    </source>
</evidence>
<accession>A0A7Y9B098</accession>
<keyword evidence="1" id="KW-0808">Transferase</keyword>
<protein>
    <submittedName>
        <fullName evidence="1">N-acetyl sugar amidotransferase</fullName>
    </submittedName>
</protein>
<dbReference type="RefSeq" id="WP_178978068.1">
    <property type="nucleotide sequence ID" value="NZ_JABXYR010000001.1"/>
</dbReference>
<dbReference type="EMBL" id="JABXYR010000001">
    <property type="protein sequence ID" value="NWO22625.1"/>
    <property type="molecule type" value="Genomic_DNA"/>
</dbReference>
<dbReference type="InterPro" id="IPR018317">
    <property type="entry name" value="QueC"/>
</dbReference>
<dbReference type="NCBIfam" id="TIGR03573">
    <property type="entry name" value="WbuX"/>
    <property type="match status" value="1"/>
</dbReference>
<dbReference type="Gene3D" id="3.40.50.620">
    <property type="entry name" value="HUPs"/>
    <property type="match status" value="1"/>
</dbReference>
<keyword evidence="2" id="KW-1185">Reference proteome</keyword>
<proteinExistence type="predicted"/>
<evidence type="ECO:0000313" key="2">
    <source>
        <dbReference type="Proteomes" id="UP000526307"/>
    </source>
</evidence>
<dbReference type="InterPro" id="IPR020022">
    <property type="entry name" value="N-acetyl_sugar_amidoTrfase"/>
</dbReference>
<name>A0A7Y9B098_9FIRM</name>
<dbReference type="GO" id="GO:0016740">
    <property type="term" value="F:transferase activity"/>
    <property type="evidence" value="ECO:0007669"/>
    <property type="project" value="UniProtKB-KW"/>
</dbReference>
<dbReference type="Pfam" id="PF06508">
    <property type="entry name" value="QueC"/>
    <property type="match status" value="1"/>
</dbReference>
<dbReference type="InterPro" id="IPR014729">
    <property type="entry name" value="Rossmann-like_a/b/a_fold"/>
</dbReference>
<dbReference type="Proteomes" id="UP000526307">
    <property type="component" value="Unassembled WGS sequence"/>
</dbReference>
<organism evidence="1 2">
    <name type="scientific">Mogibacterium timidum</name>
    <dbReference type="NCBI Taxonomy" id="35519"/>
    <lineage>
        <taxon>Bacteria</taxon>
        <taxon>Bacillati</taxon>
        <taxon>Bacillota</taxon>
        <taxon>Clostridia</taxon>
        <taxon>Peptostreptococcales</taxon>
        <taxon>Anaerovoracaceae</taxon>
        <taxon>Mogibacterium</taxon>
    </lineage>
</organism>
<sequence length="365" mass="42252">MKEIRYCRRCIMNDKADPYITFDESGICNYCTEALTHINTDVYFPNEEGGIRLNRMIEKIKSENADKKYDCIMGISGGLDSAYLAYLGYKWGLRILAVHIDDGYDTEISKENIKKLCDAANIEMRTITPDAEQFNALTLAYMKAGVPDVAVPQDNILFAFLYDTVEHEGIKYFLSGGNFALECVLQKGNGYSAMDVTNIKDIHKRFGTKSINRLKFITSYKKYMRIKRGSVITLRPLDLVDYNRERAFKELAEFCDFKYYGSKHLENVLTAFIQLYWLPKKFGVDKRSSHLSSMIVSGQMTREEAMAEMQKPAYDKELMDEYISIIKKNLGIDDEEFDEIMNSPTHQHTEYRTEKFAPFIRKLLR</sequence>
<dbReference type="AlphaFoldDB" id="A0A7Y9B098"/>